<keyword evidence="1" id="KW-0732">Signal</keyword>
<accession>A0A9D2GRM0</accession>
<comment type="caution">
    <text evidence="2">The sequence shown here is derived from an EMBL/GenBank/DDBJ whole genome shotgun (WGS) entry which is preliminary data.</text>
</comment>
<feature type="signal peptide" evidence="1">
    <location>
        <begin position="1"/>
        <end position="25"/>
    </location>
</feature>
<reference evidence="2" key="2">
    <citation type="submission" date="2021-04" db="EMBL/GenBank/DDBJ databases">
        <authorList>
            <person name="Gilroy R."/>
        </authorList>
    </citation>
    <scope>NUCLEOTIDE SEQUENCE</scope>
    <source>
        <strain evidence="2">Gambia16-554</strain>
    </source>
</reference>
<dbReference type="Proteomes" id="UP000824115">
    <property type="component" value="Unassembled WGS sequence"/>
</dbReference>
<evidence type="ECO:0000256" key="1">
    <source>
        <dbReference type="SAM" id="SignalP"/>
    </source>
</evidence>
<evidence type="ECO:0000313" key="3">
    <source>
        <dbReference type="Proteomes" id="UP000824115"/>
    </source>
</evidence>
<organism evidence="2 3">
    <name type="scientific">Candidatus Coprenecus stercoravium</name>
    <dbReference type="NCBI Taxonomy" id="2840735"/>
    <lineage>
        <taxon>Bacteria</taxon>
        <taxon>Pseudomonadati</taxon>
        <taxon>Bacteroidota</taxon>
        <taxon>Bacteroidia</taxon>
        <taxon>Bacteroidales</taxon>
        <taxon>Rikenellaceae</taxon>
        <taxon>Rikenellaceae incertae sedis</taxon>
        <taxon>Candidatus Coprenecus</taxon>
    </lineage>
</organism>
<name>A0A9D2GRM0_9BACT</name>
<reference evidence="2" key="1">
    <citation type="journal article" date="2021" name="PeerJ">
        <title>Extensive microbial diversity within the chicken gut microbiome revealed by metagenomics and culture.</title>
        <authorList>
            <person name="Gilroy R."/>
            <person name="Ravi A."/>
            <person name="Getino M."/>
            <person name="Pursley I."/>
            <person name="Horton D.L."/>
            <person name="Alikhan N.F."/>
            <person name="Baker D."/>
            <person name="Gharbi K."/>
            <person name="Hall N."/>
            <person name="Watson M."/>
            <person name="Adriaenssens E.M."/>
            <person name="Foster-Nyarko E."/>
            <person name="Jarju S."/>
            <person name="Secka A."/>
            <person name="Antonio M."/>
            <person name="Oren A."/>
            <person name="Chaudhuri R.R."/>
            <person name="La Ragione R."/>
            <person name="Hildebrand F."/>
            <person name="Pallen M.J."/>
        </authorList>
    </citation>
    <scope>NUCLEOTIDE SEQUENCE</scope>
    <source>
        <strain evidence="2">Gambia16-554</strain>
    </source>
</reference>
<protein>
    <submittedName>
        <fullName evidence="2">Uncharacterized protein</fullName>
    </submittedName>
</protein>
<gene>
    <name evidence="2" type="ORF">IAC04_06505</name>
</gene>
<feature type="chain" id="PRO_5039434535" evidence="1">
    <location>
        <begin position="26"/>
        <end position="365"/>
    </location>
</feature>
<proteinExistence type="predicted"/>
<sequence>MRNRRAMRKILLLSAIFLFSLSASAQQLLWDVDFKFGFDNREYMKLTTSPSNTKFGAVLAPKVGLGFGEGHSVYAGVDAYKYFGQSDPAVSFDYLLYYQYDGRYFKVNAGAFPRKRLSGHYPKAFFDEHYFFDGNIEGALLSYTRKWWGLEAAVDWVGCMDEVTRERFSVYSYGHAGAPWLSLSYSFMMTHYAGSGQIRGVVDNVWLYPHLSSDLSAFLPRRMYMNVRAGWIQTFQNDRVSGQGYILPGGFQGEVSLEYWGFGISNTVFAGDNLMPFYYTRDALGIAYGSDLYYGDLFYSTDSGIYDRLEISYHYDFKDFLRLKVASVHHYDGYGWGWQQLVQLTVNLNNFQFPSRADRPDRRRR</sequence>
<dbReference type="EMBL" id="DXAW01000112">
    <property type="protein sequence ID" value="HIZ86123.1"/>
    <property type="molecule type" value="Genomic_DNA"/>
</dbReference>
<dbReference type="AlphaFoldDB" id="A0A9D2GRM0"/>
<evidence type="ECO:0000313" key="2">
    <source>
        <dbReference type="EMBL" id="HIZ86123.1"/>
    </source>
</evidence>